<dbReference type="Gene3D" id="3.20.20.80">
    <property type="entry name" value="Glycosidases"/>
    <property type="match status" value="1"/>
</dbReference>
<dbReference type="InterPro" id="IPR002053">
    <property type="entry name" value="Glyco_hydro_25"/>
</dbReference>
<dbReference type="SUPFAM" id="SSF51445">
    <property type="entry name" value="(Trans)glycosidases"/>
    <property type="match status" value="1"/>
</dbReference>
<gene>
    <name evidence="5" type="ORF">GCM10010430_59070</name>
</gene>
<dbReference type="PANTHER" id="PTHR34135:SF2">
    <property type="entry name" value="LYSOZYME"/>
    <property type="match status" value="1"/>
</dbReference>
<evidence type="ECO:0000256" key="1">
    <source>
        <dbReference type="ARBA" id="ARBA00010646"/>
    </source>
</evidence>
<dbReference type="Proteomes" id="UP001500305">
    <property type="component" value="Unassembled WGS sequence"/>
</dbReference>
<dbReference type="PROSITE" id="PS51904">
    <property type="entry name" value="GLYCOSYL_HYDROL_F25_2"/>
    <property type="match status" value="1"/>
</dbReference>
<comment type="caution">
    <text evidence="5">The sequence shown here is derived from an EMBL/GenBank/DDBJ whole genome shotgun (WGS) entry which is preliminary data.</text>
</comment>
<dbReference type="Pfam" id="PF01183">
    <property type="entry name" value="Glyco_hydro_25"/>
    <property type="match status" value="1"/>
</dbReference>
<dbReference type="Gene3D" id="1.10.101.10">
    <property type="entry name" value="PGBD-like superfamily/PGBD"/>
    <property type="match status" value="1"/>
</dbReference>
<protein>
    <recommendedName>
        <fullName evidence="4">Peptidoglycan binding-like domain-containing protein</fullName>
    </recommendedName>
</protein>
<keyword evidence="3" id="KW-0326">Glycosidase</keyword>
<evidence type="ECO:0000259" key="4">
    <source>
        <dbReference type="Pfam" id="PF01471"/>
    </source>
</evidence>
<dbReference type="CDD" id="cd00599">
    <property type="entry name" value="GH25_muramidase"/>
    <property type="match status" value="1"/>
</dbReference>
<sequence length="281" mass="31325">MGIYGQDWSSYQPATPDTSGLAFAFIKVTEGLTYTSPVWTAQRDHARAAGLVLGYYHYPHMANPVPAEATRFLSTAQPQAGELVVLDWEGYDSANSSVPKPDQLAYKEAWLRYVKQRLPHNPVGMYCNKDYWQHVDTTSYFADFLWIATSGRPAGQPGIQAAWLFHQYSDSGGVDQDYCHLDSADALRAWAASFQPTPTPDPGPAWPGEYLHLQSPMQHDASVRIWQQRMADRGWRIAVDGWYGPASAAVCRQFQSEKGLQVDGIVGPATWDCAFRTDNVT</sequence>
<comment type="similarity">
    <text evidence="1">Belongs to the glycosyl hydrolase 25 family.</text>
</comment>
<name>A0ABP5RNY1_9ACTN</name>
<dbReference type="EMBL" id="BAAATR010000033">
    <property type="protein sequence ID" value="GAA2266250.1"/>
    <property type="molecule type" value="Genomic_DNA"/>
</dbReference>
<reference evidence="6" key="1">
    <citation type="journal article" date="2019" name="Int. J. Syst. Evol. Microbiol.">
        <title>The Global Catalogue of Microorganisms (GCM) 10K type strain sequencing project: providing services to taxonomists for standard genome sequencing and annotation.</title>
        <authorList>
            <consortium name="The Broad Institute Genomics Platform"/>
            <consortium name="The Broad Institute Genome Sequencing Center for Infectious Disease"/>
            <person name="Wu L."/>
            <person name="Ma J."/>
        </authorList>
    </citation>
    <scope>NUCLEOTIDE SEQUENCE [LARGE SCALE GENOMIC DNA]</scope>
    <source>
        <strain evidence="6">JCM 7356</strain>
    </source>
</reference>
<evidence type="ECO:0000256" key="3">
    <source>
        <dbReference type="ARBA" id="ARBA00023295"/>
    </source>
</evidence>
<dbReference type="InterPro" id="IPR018077">
    <property type="entry name" value="Glyco_hydro_fam25_subgr"/>
</dbReference>
<accession>A0ABP5RNY1</accession>
<dbReference type="Pfam" id="PF01471">
    <property type="entry name" value="PG_binding_1"/>
    <property type="match status" value="1"/>
</dbReference>
<dbReference type="InterPro" id="IPR017853">
    <property type="entry name" value="GH"/>
</dbReference>
<proteinExistence type="inferred from homology"/>
<evidence type="ECO:0000313" key="6">
    <source>
        <dbReference type="Proteomes" id="UP001500305"/>
    </source>
</evidence>
<feature type="domain" description="Peptidoglycan binding-like" evidence="4">
    <location>
        <begin position="221"/>
        <end position="272"/>
    </location>
</feature>
<keyword evidence="6" id="KW-1185">Reference proteome</keyword>
<evidence type="ECO:0000313" key="5">
    <source>
        <dbReference type="EMBL" id="GAA2266250.1"/>
    </source>
</evidence>
<dbReference type="PANTHER" id="PTHR34135">
    <property type="entry name" value="LYSOZYME"/>
    <property type="match status" value="1"/>
</dbReference>
<dbReference type="InterPro" id="IPR002477">
    <property type="entry name" value="Peptidoglycan-bd-like"/>
</dbReference>
<dbReference type="SUPFAM" id="SSF47090">
    <property type="entry name" value="PGBD-like"/>
    <property type="match status" value="1"/>
</dbReference>
<dbReference type="InterPro" id="IPR036366">
    <property type="entry name" value="PGBDSf"/>
</dbReference>
<organism evidence="5 6">
    <name type="scientific">Kitasatospora cystarginea</name>
    <dbReference type="NCBI Taxonomy" id="58350"/>
    <lineage>
        <taxon>Bacteria</taxon>
        <taxon>Bacillati</taxon>
        <taxon>Actinomycetota</taxon>
        <taxon>Actinomycetes</taxon>
        <taxon>Kitasatosporales</taxon>
        <taxon>Streptomycetaceae</taxon>
        <taxon>Kitasatospora</taxon>
    </lineage>
</organism>
<keyword evidence="2" id="KW-0378">Hydrolase</keyword>
<dbReference type="RefSeq" id="WP_344639567.1">
    <property type="nucleotide sequence ID" value="NZ_BAAATR010000033.1"/>
</dbReference>
<dbReference type="SMART" id="SM00641">
    <property type="entry name" value="Glyco_25"/>
    <property type="match status" value="1"/>
</dbReference>
<evidence type="ECO:0000256" key="2">
    <source>
        <dbReference type="ARBA" id="ARBA00022801"/>
    </source>
</evidence>
<dbReference type="InterPro" id="IPR036365">
    <property type="entry name" value="PGBD-like_sf"/>
</dbReference>